<dbReference type="PROSITE" id="PS50026">
    <property type="entry name" value="EGF_3"/>
    <property type="match status" value="5"/>
</dbReference>
<dbReference type="GO" id="GO:0003008">
    <property type="term" value="P:system process"/>
    <property type="evidence" value="ECO:0007669"/>
    <property type="project" value="UniProtKB-ARBA"/>
</dbReference>
<dbReference type="GO" id="GO:0045197">
    <property type="term" value="P:establishment or maintenance of epithelial cell apical/basal polarity"/>
    <property type="evidence" value="ECO:0007669"/>
    <property type="project" value="TreeGrafter"/>
</dbReference>
<dbReference type="SUPFAM" id="SSF57196">
    <property type="entry name" value="EGF/Laminin"/>
    <property type="match status" value="3"/>
</dbReference>
<dbReference type="PANTHER" id="PTHR24049:SF22">
    <property type="entry name" value="DROSOPHILA CRUMBS HOMOLOG"/>
    <property type="match status" value="1"/>
</dbReference>
<evidence type="ECO:0000256" key="6">
    <source>
        <dbReference type="PROSITE-ProRule" id="PRU00076"/>
    </source>
</evidence>
<evidence type="ECO:0000313" key="9">
    <source>
        <dbReference type="Proteomes" id="UP000694559"/>
    </source>
</evidence>
<dbReference type="PRINTS" id="PR00010">
    <property type="entry name" value="EGFBLOOD"/>
</dbReference>
<evidence type="ECO:0000259" key="7">
    <source>
        <dbReference type="PROSITE" id="PS50026"/>
    </source>
</evidence>
<dbReference type="Proteomes" id="UP000694559">
    <property type="component" value="Unplaced"/>
</dbReference>
<dbReference type="Gene3D" id="2.10.25.10">
    <property type="entry name" value="Laminin"/>
    <property type="match status" value="6"/>
</dbReference>
<dbReference type="InterPro" id="IPR009030">
    <property type="entry name" value="Growth_fac_rcpt_cys_sf"/>
</dbReference>
<reference evidence="8" key="1">
    <citation type="submission" date="2025-08" db="UniProtKB">
        <authorList>
            <consortium name="Ensembl"/>
        </authorList>
    </citation>
    <scope>IDENTIFICATION</scope>
</reference>
<feature type="domain" description="EGF-like" evidence="7">
    <location>
        <begin position="220"/>
        <end position="253"/>
    </location>
</feature>
<dbReference type="Ensembl" id="ENSNNAT00000016253.1">
    <property type="protein sequence ID" value="ENSNNAP00000015493.1"/>
    <property type="gene ID" value="ENSNNAG00000010419.1"/>
</dbReference>
<keyword evidence="3" id="KW-0677">Repeat</keyword>
<dbReference type="FunFam" id="2.10.25.10:FF:000004">
    <property type="entry name" value="Neurogenic locus notch 1"/>
    <property type="match status" value="2"/>
</dbReference>
<feature type="disulfide bond" evidence="6">
    <location>
        <begin position="91"/>
        <end position="100"/>
    </location>
</feature>
<dbReference type="InterPro" id="IPR001881">
    <property type="entry name" value="EGF-like_Ca-bd_dom"/>
</dbReference>
<dbReference type="InterPro" id="IPR000152">
    <property type="entry name" value="EGF-type_Asp/Asn_hydroxyl_site"/>
</dbReference>
<name>A0A8C6XKE3_NAJNA</name>
<dbReference type="PROSITE" id="PS00022">
    <property type="entry name" value="EGF_1"/>
    <property type="match status" value="2"/>
</dbReference>
<dbReference type="SMART" id="SM00181">
    <property type="entry name" value="EGF"/>
    <property type="match status" value="5"/>
</dbReference>
<feature type="domain" description="EGF-like" evidence="7">
    <location>
        <begin position="179"/>
        <end position="218"/>
    </location>
</feature>
<feature type="domain" description="EGF-like" evidence="7">
    <location>
        <begin position="103"/>
        <end position="140"/>
    </location>
</feature>
<dbReference type="FunFam" id="2.10.25.10:FF:000122">
    <property type="entry name" value="Protein crumbs homolog 2"/>
    <property type="match status" value="1"/>
</dbReference>
<dbReference type="AlphaFoldDB" id="A0A8C6XKE3"/>
<evidence type="ECO:0000256" key="4">
    <source>
        <dbReference type="ARBA" id="ARBA00023157"/>
    </source>
</evidence>
<dbReference type="FunFam" id="2.10.25.10:FF:000299">
    <property type="entry name" value="Notch receptor 3"/>
    <property type="match status" value="1"/>
</dbReference>
<organism evidence="8 9">
    <name type="scientific">Naja naja</name>
    <name type="common">Indian cobra</name>
    <dbReference type="NCBI Taxonomy" id="35670"/>
    <lineage>
        <taxon>Eukaryota</taxon>
        <taxon>Metazoa</taxon>
        <taxon>Chordata</taxon>
        <taxon>Craniata</taxon>
        <taxon>Vertebrata</taxon>
        <taxon>Euteleostomi</taxon>
        <taxon>Lepidosauria</taxon>
        <taxon>Squamata</taxon>
        <taxon>Bifurcata</taxon>
        <taxon>Unidentata</taxon>
        <taxon>Episquamata</taxon>
        <taxon>Toxicofera</taxon>
        <taxon>Serpentes</taxon>
        <taxon>Colubroidea</taxon>
        <taxon>Elapidae</taxon>
        <taxon>Elapinae</taxon>
        <taxon>Naja</taxon>
    </lineage>
</organism>
<dbReference type="InterPro" id="IPR000742">
    <property type="entry name" value="EGF"/>
</dbReference>
<feature type="domain" description="EGF-like" evidence="7">
    <location>
        <begin position="141"/>
        <end position="177"/>
    </location>
</feature>
<dbReference type="GO" id="GO:0007157">
    <property type="term" value="P:heterophilic cell-cell adhesion via plasma membrane cell adhesion molecules"/>
    <property type="evidence" value="ECO:0007669"/>
    <property type="project" value="TreeGrafter"/>
</dbReference>
<keyword evidence="5" id="KW-0325">Glycoprotein</keyword>
<feature type="domain" description="EGF-like" evidence="7">
    <location>
        <begin position="66"/>
        <end position="101"/>
    </location>
</feature>
<keyword evidence="9" id="KW-1185">Reference proteome</keyword>
<dbReference type="GO" id="GO:0032991">
    <property type="term" value="C:protein-containing complex"/>
    <property type="evidence" value="ECO:0007669"/>
    <property type="project" value="TreeGrafter"/>
</dbReference>
<dbReference type="GO" id="GO:0005509">
    <property type="term" value="F:calcium ion binding"/>
    <property type="evidence" value="ECO:0007669"/>
    <property type="project" value="InterPro"/>
</dbReference>
<dbReference type="OMA" id="CAGEHEC"/>
<comment type="caution">
    <text evidence="6">Lacks conserved residue(s) required for the propagation of feature annotation.</text>
</comment>
<dbReference type="OrthoDB" id="283575at2759"/>
<dbReference type="SMART" id="SM00179">
    <property type="entry name" value="EGF_CA"/>
    <property type="match status" value="6"/>
</dbReference>
<keyword evidence="1 6" id="KW-0245">EGF-like domain</keyword>
<dbReference type="InterPro" id="IPR051022">
    <property type="entry name" value="Notch_Cell-Fate_Det"/>
</dbReference>
<evidence type="ECO:0000256" key="3">
    <source>
        <dbReference type="ARBA" id="ARBA00022737"/>
    </source>
</evidence>
<feature type="disulfide bond" evidence="6">
    <location>
        <begin position="70"/>
        <end position="80"/>
    </location>
</feature>
<evidence type="ECO:0000313" key="8">
    <source>
        <dbReference type="Ensembl" id="ENSNNAP00000015493.1"/>
    </source>
</evidence>
<reference evidence="8" key="2">
    <citation type="submission" date="2025-09" db="UniProtKB">
        <authorList>
            <consortium name="Ensembl"/>
        </authorList>
    </citation>
    <scope>IDENTIFICATION</scope>
</reference>
<dbReference type="CDD" id="cd00054">
    <property type="entry name" value="EGF_CA"/>
    <property type="match status" value="4"/>
</dbReference>
<protein>
    <recommendedName>
        <fullName evidence="7">EGF-like domain-containing protein</fullName>
    </recommendedName>
</protein>
<dbReference type="GeneTree" id="ENSGT00940000160234"/>
<dbReference type="InterPro" id="IPR013032">
    <property type="entry name" value="EGF-like_CS"/>
</dbReference>
<dbReference type="GO" id="GO:0051240">
    <property type="term" value="P:positive regulation of multicellular organismal process"/>
    <property type="evidence" value="ECO:0007669"/>
    <property type="project" value="UniProtKB-ARBA"/>
</dbReference>
<dbReference type="PROSITE" id="PS00010">
    <property type="entry name" value="ASX_HYDROXYL"/>
    <property type="match status" value="4"/>
</dbReference>
<evidence type="ECO:0000256" key="2">
    <source>
        <dbReference type="ARBA" id="ARBA00022729"/>
    </source>
</evidence>
<keyword evidence="4 6" id="KW-1015">Disulfide bond</keyword>
<evidence type="ECO:0000256" key="5">
    <source>
        <dbReference type="ARBA" id="ARBA00023180"/>
    </source>
</evidence>
<dbReference type="PROSITE" id="PS01186">
    <property type="entry name" value="EGF_2"/>
    <property type="match status" value="3"/>
</dbReference>
<sequence length="332" mass="36695">MRCKTSSKKNQKVQLLLEKRKKHLWDNYDLDDLRISIDIAQEVNVMHVMLSSVFLIGFEGVLCEKNIDDCSPDPCHHGTCVDGIASFTCICVAGYTGYRCENQINECHSNPCQHGSKCIDLVNKYLCHCQPGTSDGPLREEINECASNPCKNGGTCVDGEDGFSCLCPEGFHDPHCYSEVDECSSSPCAHGTCHDDINGRPFKYQCKCEPGWTGTNCDMNHNECESNPCQHYGTCTDYVNGYRCKCKEGFQGMLPCCAYLAHININDCASSPCLNQGTCIDGIASHFSPQDGTVRMSWLLASLTHVRTMVFVITHLTMKGLFAVVHQAGKVL</sequence>
<dbReference type="PROSITE" id="PS01187">
    <property type="entry name" value="EGF_CA"/>
    <property type="match status" value="1"/>
</dbReference>
<feature type="disulfide bond" evidence="6">
    <location>
        <begin position="183"/>
        <end position="193"/>
    </location>
</feature>
<accession>A0A8C6XKE3</accession>
<dbReference type="Pfam" id="PF12661">
    <property type="entry name" value="hEGF"/>
    <property type="match status" value="1"/>
</dbReference>
<dbReference type="SUPFAM" id="SSF57184">
    <property type="entry name" value="Growth factor receptor domain"/>
    <property type="match status" value="1"/>
</dbReference>
<dbReference type="Pfam" id="PF00008">
    <property type="entry name" value="EGF"/>
    <property type="match status" value="4"/>
</dbReference>
<dbReference type="FunFam" id="2.10.25.10:FF:000279">
    <property type="entry name" value="Neurogenic locus notch 1"/>
    <property type="match status" value="1"/>
</dbReference>
<evidence type="ECO:0000256" key="1">
    <source>
        <dbReference type="ARBA" id="ARBA00022536"/>
    </source>
</evidence>
<feature type="disulfide bond" evidence="6">
    <location>
        <begin position="167"/>
        <end position="176"/>
    </location>
</feature>
<dbReference type="PANTHER" id="PTHR24049">
    <property type="entry name" value="CRUMBS FAMILY MEMBER"/>
    <property type="match status" value="1"/>
</dbReference>
<dbReference type="GO" id="GO:0005886">
    <property type="term" value="C:plasma membrane"/>
    <property type="evidence" value="ECO:0007669"/>
    <property type="project" value="UniProtKB-ARBA"/>
</dbReference>
<dbReference type="InterPro" id="IPR018097">
    <property type="entry name" value="EGF_Ca-bd_CS"/>
</dbReference>
<feature type="disulfide bond" evidence="6">
    <location>
        <begin position="208"/>
        <end position="217"/>
    </location>
</feature>
<keyword evidence="2" id="KW-0732">Signal</keyword>
<proteinExistence type="predicted"/>